<dbReference type="EMBL" id="CP137573">
    <property type="protein sequence ID" value="WOX22337.1"/>
    <property type="molecule type" value="Genomic_DNA"/>
</dbReference>
<protein>
    <submittedName>
        <fullName evidence="1">Uncharacterized protein</fullName>
    </submittedName>
</protein>
<sequence>MSRVRWVLEEFGRESEEFRSRHELPGLGDDEACALLELERLGDGDLFDVPDAALETLSRRFAVKTDPAGATYLLGREAV</sequence>
<organism evidence="1 2">
    <name type="scientific">Streptomyces solicathayae</name>
    <dbReference type="NCBI Taxonomy" id="3081768"/>
    <lineage>
        <taxon>Bacteria</taxon>
        <taxon>Bacillati</taxon>
        <taxon>Actinomycetota</taxon>
        <taxon>Actinomycetes</taxon>
        <taxon>Kitasatosporales</taxon>
        <taxon>Streptomycetaceae</taxon>
        <taxon>Streptomyces</taxon>
    </lineage>
</organism>
<evidence type="ECO:0000313" key="2">
    <source>
        <dbReference type="Proteomes" id="UP001301731"/>
    </source>
</evidence>
<dbReference type="Proteomes" id="UP001301731">
    <property type="component" value="Chromosome"/>
</dbReference>
<proteinExistence type="predicted"/>
<accession>A0ABZ0LSC5</accession>
<reference evidence="1 2" key="1">
    <citation type="submission" date="2023-10" db="EMBL/GenBank/DDBJ databases">
        <title>The genome sequence of Streptomyces sp. HUAS YS2.</title>
        <authorList>
            <person name="Mo P."/>
        </authorList>
    </citation>
    <scope>NUCLEOTIDE SEQUENCE [LARGE SCALE GENOMIC DNA]</scope>
    <source>
        <strain evidence="1 2">HUAS YS2</strain>
    </source>
</reference>
<gene>
    <name evidence="1" type="ORF">R2D22_13410</name>
</gene>
<evidence type="ECO:0000313" key="1">
    <source>
        <dbReference type="EMBL" id="WOX22337.1"/>
    </source>
</evidence>
<dbReference type="RefSeq" id="WP_318103370.1">
    <property type="nucleotide sequence ID" value="NZ_CP137573.1"/>
</dbReference>
<name>A0ABZ0LSC5_9ACTN</name>
<keyword evidence="2" id="KW-1185">Reference proteome</keyword>